<feature type="binding site" evidence="14">
    <location>
        <position position="133"/>
    </location>
    <ligand>
        <name>UDP-alpha-D-glucuronate</name>
        <dbReference type="ChEBI" id="CHEBI:58052"/>
    </ligand>
</feature>
<keyword evidence="17" id="KW-0333">Golgi apparatus</keyword>
<evidence type="ECO:0000256" key="13">
    <source>
        <dbReference type="PIRSR" id="PIRSR605027-1"/>
    </source>
</evidence>
<evidence type="ECO:0000256" key="2">
    <source>
        <dbReference type="ARBA" id="ARBA00007706"/>
    </source>
</evidence>
<evidence type="ECO:0000256" key="16">
    <source>
        <dbReference type="PIRSR" id="PIRSR605027-4"/>
    </source>
</evidence>
<dbReference type="CDD" id="cd00218">
    <property type="entry name" value="GlcAT-I"/>
    <property type="match status" value="1"/>
</dbReference>
<keyword evidence="11 15" id="KW-0464">Manganese</keyword>
<accession>A0A210QXV7</accession>
<keyword evidence="4 17" id="KW-0808">Transferase</keyword>
<evidence type="ECO:0000256" key="6">
    <source>
        <dbReference type="ARBA" id="ARBA00022723"/>
    </source>
</evidence>
<feature type="site" description="Interaction with galactose moiety of substrate glycoprotein" evidence="16">
    <location>
        <position position="195"/>
    </location>
</feature>
<evidence type="ECO:0000256" key="10">
    <source>
        <dbReference type="ARBA" id="ARBA00023180"/>
    </source>
</evidence>
<dbReference type="STRING" id="6573.A0A210QXV7"/>
<sequence>MMKQVISKYQVSMKLVRLKKLFICCVIAMMGLTIIFMIKVTRVWVHQVQYVSPVIPTIYVITPTYYRLEQKADLTRMSNTLLHVHHLHWIVVEDSVEKTKLVTYFLETCGVINTHLNISTPREKRLRGTELPRGVLQRNAGLDWIRTNLDPEVDEGVVYFADDDNTYNRKLFEEMRYTQRVSVWPVGLVGGLKHESPIVKNGKVKGWNAMYMPERNFAIDMAGFGVNINIILNHTKTKFSYSMLPGTLETSFLTALGTKIQDLEPRADGCTKVLVWHTRTEKTKIEKPKDGFLKQYKQEQFADVEV</sequence>
<dbReference type="Proteomes" id="UP000242188">
    <property type="component" value="Unassembled WGS sequence"/>
</dbReference>
<comment type="catalytic activity">
    <reaction evidence="12 17">
        <text>3-O-(beta-D-galactosyl-(1-&gt;3)-beta-D-galactosyl-(1-&gt;4)-beta-D-xylosyl)-L-seryl-[protein] + UDP-alpha-D-glucuronate = 3-O-(beta-D-GlcA-(1-&gt;3)-beta-D-Gal-(1-&gt;3)-beta-D-Gal-(1-&gt;4)-beta-D-Xyl)-L-seryl-[protein] + UDP + H(+)</text>
        <dbReference type="Rhea" id="RHEA:24168"/>
        <dbReference type="Rhea" id="RHEA-COMP:12571"/>
        <dbReference type="Rhea" id="RHEA-COMP:12573"/>
        <dbReference type="ChEBI" id="CHEBI:15378"/>
        <dbReference type="ChEBI" id="CHEBI:58052"/>
        <dbReference type="ChEBI" id="CHEBI:58223"/>
        <dbReference type="ChEBI" id="CHEBI:132090"/>
        <dbReference type="ChEBI" id="CHEBI:132093"/>
        <dbReference type="EC" id="2.4.1.135"/>
    </reaction>
</comment>
<feature type="binding site" evidence="14">
    <location>
        <position position="94"/>
    </location>
    <ligand>
        <name>UDP-alpha-D-glucuronate</name>
        <dbReference type="ChEBI" id="CHEBI:58052"/>
    </ligand>
</feature>
<dbReference type="GO" id="GO:0000139">
    <property type="term" value="C:Golgi membrane"/>
    <property type="evidence" value="ECO:0007669"/>
    <property type="project" value="UniProtKB-SubCell"/>
</dbReference>
<gene>
    <name evidence="18" type="ORF">KP79_PYT13665</name>
</gene>
<feature type="binding site" evidence="14">
    <location>
        <begin position="63"/>
        <end position="65"/>
    </location>
    <ligand>
        <name>UDP-alpha-D-glucuronate</name>
        <dbReference type="ChEBI" id="CHEBI:58052"/>
    </ligand>
</feature>
<dbReference type="OrthoDB" id="675023at2759"/>
<evidence type="ECO:0000256" key="1">
    <source>
        <dbReference type="ARBA" id="ARBA00004606"/>
    </source>
</evidence>
<keyword evidence="9 17" id="KW-0472">Membrane</keyword>
<keyword evidence="7 17" id="KW-0735">Signal-anchor</keyword>
<comment type="subcellular location">
    <subcellularLocation>
        <location evidence="17">Golgi apparatus membrane</location>
        <topology evidence="17">Single-pass type II membrane protein</topology>
    </subcellularLocation>
    <subcellularLocation>
        <location evidence="1">Membrane</location>
        <topology evidence="1">Single-pass type II membrane protein</topology>
    </subcellularLocation>
</comment>
<feature type="transmembrane region" description="Helical" evidence="17">
    <location>
        <begin position="21"/>
        <end position="38"/>
    </location>
</feature>
<evidence type="ECO:0000256" key="5">
    <source>
        <dbReference type="ARBA" id="ARBA00022692"/>
    </source>
</evidence>
<dbReference type="InterPro" id="IPR005027">
    <property type="entry name" value="Glyco_trans_43"/>
</dbReference>
<protein>
    <recommendedName>
        <fullName evidence="3 17">Galactosylgalactosylxylosylprotein 3-beta-glucuronosyltransferase</fullName>
        <ecNumber evidence="3 17">2.4.1.135</ecNumber>
    </recommendedName>
</protein>
<feature type="binding site" evidence="14">
    <location>
        <position position="138"/>
    </location>
    <ligand>
        <name>UDP-alpha-D-glucuronate</name>
        <dbReference type="ChEBI" id="CHEBI:58052"/>
    </ligand>
</feature>
<dbReference type="EC" id="2.4.1.135" evidence="3 17"/>
<evidence type="ECO:0000256" key="15">
    <source>
        <dbReference type="PIRSR" id="PIRSR605027-3"/>
    </source>
</evidence>
<dbReference type="Pfam" id="PF03360">
    <property type="entry name" value="Glyco_transf_43"/>
    <property type="match status" value="1"/>
</dbReference>
<comment type="cofactor">
    <cofactor evidence="15 17">
        <name>Mn(2+)</name>
        <dbReference type="ChEBI" id="CHEBI:29035"/>
    </cofactor>
</comment>
<keyword evidence="5 17" id="KW-0812">Transmembrane</keyword>
<reference evidence="18 19" key="1">
    <citation type="journal article" date="2017" name="Nat. Ecol. Evol.">
        <title>Scallop genome provides insights into evolution of bilaterian karyotype and development.</title>
        <authorList>
            <person name="Wang S."/>
            <person name="Zhang J."/>
            <person name="Jiao W."/>
            <person name="Li J."/>
            <person name="Xun X."/>
            <person name="Sun Y."/>
            <person name="Guo X."/>
            <person name="Huan P."/>
            <person name="Dong B."/>
            <person name="Zhang L."/>
            <person name="Hu X."/>
            <person name="Sun X."/>
            <person name="Wang J."/>
            <person name="Zhao C."/>
            <person name="Wang Y."/>
            <person name="Wang D."/>
            <person name="Huang X."/>
            <person name="Wang R."/>
            <person name="Lv J."/>
            <person name="Li Y."/>
            <person name="Zhang Z."/>
            <person name="Liu B."/>
            <person name="Lu W."/>
            <person name="Hui Y."/>
            <person name="Liang J."/>
            <person name="Zhou Z."/>
            <person name="Hou R."/>
            <person name="Li X."/>
            <person name="Liu Y."/>
            <person name="Li H."/>
            <person name="Ning X."/>
            <person name="Lin Y."/>
            <person name="Zhao L."/>
            <person name="Xing Q."/>
            <person name="Dou J."/>
            <person name="Li Y."/>
            <person name="Mao J."/>
            <person name="Guo H."/>
            <person name="Dou H."/>
            <person name="Li T."/>
            <person name="Mu C."/>
            <person name="Jiang W."/>
            <person name="Fu Q."/>
            <person name="Fu X."/>
            <person name="Miao Y."/>
            <person name="Liu J."/>
            <person name="Yu Q."/>
            <person name="Li R."/>
            <person name="Liao H."/>
            <person name="Li X."/>
            <person name="Kong Y."/>
            <person name="Jiang Z."/>
            <person name="Chourrout D."/>
            <person name="Li R."/>
            <person name="Bao Z."/>
        </authorList>
    </citation>
    <scope>NUCLEOTIDE SEQUENCE [LARGE SCALE GENOMIC DNA]</scope>
    <source>
        <strain evidence="18 19">PY_sf001</strain>
    </source>
</reference>
<comment type="pathway">
    <text evidence="17">Protein modification; protein glycosylation.</text>
</comment>
<evidence type="ECO:0000256" key="11">
    <source>
        <dbReference type="ARBA" id="ARBA00023211"/>
    </source>
</evidence>
<keyword evidence="10" id="KW-0325">Glycoprotein</keyword>
<dbReference type="InterPro" id="IPR029044">
    <property type="entry name" value="Nucleotide-diphossugar_trans"/>
</dbReference>
<dbReference type="PANTHER" id="PTHR10896">
    <property type="entry name" value="GALACTOSYLGALACTOSYLXYLOSYLPROTEIN 3-BETA-GLUCURONOSYLTRANSFERASE BETA-1,3-GLUCURONYLTRANSFERASE"/>
    <property type="match status" value="1"/>
</dbReference>
<proteinExistence type="inferred from homology"/>
<keyword evidence="19" id="KW-1185">Reference proteome</keyword>
<comment type="caution">
    <text evidence="18">The sequence shown here is derived from an EMBL/GenBank/DDBJ whole genome shotgun (WGS) entry which is preliminary data.</text>
</comment>
<evidence type="ECO:0000256" key="3">
    <source>
        <dbReference type="ARBA" id="ARBA00012641"/>
    </source>
</evidence>
<evidence type="ECO:0000313" key="19">
    <source>
        <dbReference type="Proteomes" id="UP000242188"/>
    </source>
</evidence>
<feature type="binding site" evidence="15">
    <location>
        <position position="164"/>
    </location>
    <ligand>
        <name>Mn(2+)</name>
        <dbReference type="ChEBI" id="CHEBI:29035"/>
    </ligand>
</feature>
<dbReference type="Gene3D" id="3.90.550.10">
    <property type="entry name" value="Spore Coat Polysaccharide Biosynthesis Protein SpsA, Chain A"/>
    <property type="match status" value="1"/>
</dbReference>
<keyword evidence="8 17" id="KW-1133">Transmembrane helix</keyword>
<evidence type="ECO:0000256" key="7">
    <source>
        <dbReference type="ARBA" id="ARBA00022968"/>
    </source>
</evidence>
<dbReference type="GO" id="GO:0015018">
    <property type="term" value="F:galactosylgalactosylxylosylprotein 3-beta-glucuronosyltransferase activity"/>
    <property type="evidence" value="ECO:0007669"/>
    <property type="project" value="UniProtKB-UniRule"/>
</dbReference>
<feature type="binding site" evidence="14">
    <location>
        <begin position="162"/>
        <end position="164"/>
    </location>
    <ligand>
        <name>UDP-alpha-D-glucuronate</name>
        <dbReference type="ChEBI" id="CHEBI:58052"/>
    </ligand>
</feature>
<dbReference type="EMBL" id="NEDP02001335">
    <property type="protein sequence ID" value="OWF53552.1"/>
    <property type="molecule type" value="Genomic_DNA"/>
</dbReference>
<dbReference type="GO" id="GO:0046872">
    <property type="term" value="F:metal ion binding"/>
    <property type="evidence" value="ECO:0007669"/>
    <property type="project" value="UniProtKB-KW"/>
</dbReference>
<organism evidence="18 19">
    <name type="scientific">Mizuhopecten yessoensis</name>
    <name type="common">Japanese scallop</name>
    <name type="synonym">Patinopecten yessoensis</name>
    <dbReference type="NCBI Taxonomy" id="6573"/>
    <lineage>
        <taxon>Eukaryota</taxon>
        <taxon>Metazoa</taxon>
        <taxon>Spiralia</taxon>
        <taxon>Lophotrochozoa</taxon>
        <taxon>Mollusca</taxon>
        <taxon>Bivalvia</taxon>
        <taxon>Autobranchia</taxon>
        <taxon>Pteriomorphia</taxon>
        <taxon>Pectinida</taxon>
        <taxon>Pectinoidea</taxon>
        <taxon>Pectinidae</taxon>
        <taxon>Mizuhopecten</taxon>
    </lineage>
</organism>
<evidence type="ECO:0000256" key="9">
    <source>
        <dbReference type="ARBA" id="ARBA00023136"/>
    </source>
</evidence>
<dbReference type="SUPFAM" id="SSF53448">
    <property type="entry name" value="Nucleotide-diphospho-sugar transferases"/>
    <property type="match status" value="1"/>
</dbReference>
<dbReference type="FunFam" id="3.90.550.10:FF:000044">
    <property type="entry name" value="Galactosylgalactosylxylosylprotein 3-beta-glucuronosyltransferase"/>
    <property type="match status" value="1"/>
</dbReference>
<dbReference type="AlphaFoldDB" id="A0A210QXV7"/>
<evidence type="ECO:0000256" key="4">
    <source>
        <dbReference type="ARBA" id="ARBA00022679"/>
    </source>
</evidence>
<evidence type="ECO:0000256" key="8">
    <source>
        <dbReference type="ARBA" id="ARBA00022989"/>
    </source>
</evidence>
<dbReference type="PANTHER" id="PTHR10896:SF65">
    <property type="entry name" value="GALACTOSYLGALACTOSYLXYLOSYLPROTEIN 3-BETA-GLUCURONOSYLTRANSFERASE 3"/>
    <property type="match status" value="1"/>
</dbReference>
<feature type="active site" description="Proton donor/acceptor" evidence="13">
    <location>
        <position position="249"/>
    </location>
</feature>
<dbReference type="GO" id="GO:0005975">
    <property type="term" value="P:carbohydrate metabolic process"/>
    <property type="evidence" value="ECO:0007669"/>
    <property type="project" value="TreeGrafter"/>
</dbReference>
<evidence type="ECO:0000313" key="18">
    <source>
        <dbReference type="EMBL" id="OWF53552.1"/>
    </source>
</evidence>
<dbReference type="GO" id="GO:0050650">
    <property type="term" value="P:chondroitin sulfate proteoglycan biosynthetic process"/>
    <property type="evidence" value="ECO:0007669"/>
    <property type="project" value="TreeGrafter"/>
</dbReference>
<comment type="similarity">
    <text evidence="2 17">Belongs to the glycosyltransferase 43 family.</text>
</comment>
<evidence type="ECO:0000256" key="12">
    <source>
        <dbReference type="ARBA" id="ARBA00047979"/>
    </source>
</evidence>
<evidence type="ECO:0000256" key="14">
    <source>
        <dbReference type="PIRSR" id="PIRSR605027-2"/>
    </source>
</evidence>
<feature type="binding site" evidence="14">
    <location>
        <begin position="277"/>
        <end position="279"/>
    </location>
    <ligand>
        <name>UDP-alpha-D-glucuronate</name>
        <dbReference type="ChEBI" id="CHEBI:58052"/>
    </ligand>
</feature>
<dbReference type="UniPathway" id="UPA00378"/>
<keyword evidence="6 15" id="KW-0479">Metal-binding</keyword>
<name>A0A210QXV7_MIZYE</name>
<evidence type="ECO:0000256" key="17">
    <source>
        <dbReference type="RuleBase" id="RU363127"/>
    </source>
</evidence>